<keyword evidence="3" id="KW-1185">Reference proteome</keyword>
<dbReference type="RefSeq" id="XP_066657973.1">
    <property type="nucleotide sequence ID" value="XM_066794907.1"/>
</dbReference>
<gene>
    <name evidence="2" type="ORF">J3D65DRAFT_263992</name>
</gene>
<feature type="region of interest" description="Disordered" evidence="1">
    <location>
        <begin position="241"/>
        <end position="292"/>
    </location>
</feature>
<feature type="compositionally biased region" description="Low complexity" evidence="1">
    <location>
        <begin position="405"/>
        <end position="417"/>
    </location>
</feature>
<evidence type="ECO:0000313" key="3">
    <source>
        <dbReference type="Proteomes" id="UP001360953"/>
    </source>
</evidence>
<feature type="region of interest" description="Disordered" evidence="1">
    <location>
        <begin position="186"/>
        <end position="215"/>
    </location>
</feature>
<dbReference type="EMBL" id="JBBPEH010000003">
    <property type="protein sequence ID" value="KAK7541042.1"/>
    <property type="molecule type" value="Genomic_DNA"/>
</dbReference>
<protein>
    <submittedName>
        <fullName evidence="2">Uncharacterized protein</fullName>
    </submittedName>
</protein>
<organism evidence="2 3">
    <name type="scientific">Phyllosticta citribraziliensis</name>
    <dbReference type="NCBI Taxonomy" id="989973"/>
    <lineage>
        <taxon>Eukaryota</taxon>
        <taxon>Fungi</taxon>
        <taxon>Dikarya</taxon>
        <taxon>Ascomycota</taxon>
        <taxon>Pezizomycotina</taxon>
        <taxon>Dothideomycetes</taxon>
        <taxon>Dothideomycetes incertae sedis</taxon>
        <taxon>Botryosphaeriales</taxon>
        <taxon>Phyllostictaceae</taxon>
        <taxon>Phyllosticta</taxon>
    </lineage>
</organism>
<name>A0ABR1M0Q7_9PEZI</name>
<dbReference type="GeneID" id="92027813"/>
<accession>A0ABR1M0Q7</accession>
<feature type="compositionally biased region" description="Basic and acidic residues" evidence="1">
    <location>
        <begin position="197"/>
        <end position="215"/>
    </location>
</feature>
<evidence type="ECO:0000256" key="1">
    <source>
        <dbReference type="SAM" id="MobiDB-lite"/>
    </source>
</evidence>
<reference evidence="2 3" key="1">
    <citation type="submission" date="2024-04" db="EMBL/GenBank/DDBJ databases">
        <title>Phyllosticta paracitricarpa is synonymous to the EU quarantine fungus P. citricarpa based on phylogenomic analyses.</title>
        <authorList>
            <consortium name="Lawrence Berkeley National Laboratory"/>
            <person name="Van ingen-buijs V.A."/>
            <person name="Van westerhoven A.C."/>
            <person name="Haridas S."/>
            <person name="Skiadas P."/>
            <person name="Martin F."/>
            <person name="Groenewald J.Z."/>
            <person name="Crous P.W."/>
            <person name="Seidl M.F."/>
        </authorList>
    </citation>
    <scope>NUCLEOTIDE SEQUENCE [LARGE SCALE GENOMIC DNA]</scope>
    <source>
        <strain evidence="2 3">CPC 17464</strain>
    </source>
</reference>
<sequence length="466" mass="51666">MSTLTIAPSNGTTTKTRLNMNRNMSTPVASVDRSPNLSAAAVAAMESFSFSACSPLGAPKFKLPNATGNKNEQDLRKSLNSVKHLYFERRYRQCAINCTKLLDEKCRDAHPLVRSYLFFYAAVSYDTLARSMHNRSRAKDPMLEQAGELYQKALTTLPAPTSIEKDYEPTKTTKVHFTSTSLVGAQLKHSDGTAMKENQHESKSEERTPTARDARRDSVLSVFSWISGLKSHVDAFSDSDYAAHPSVKKPSPLRIRKNRSSQQLDQEKLPGSPTAFRSRPQSIEPPPMTPPFDKTPLAPILKTPTHQRTQTATSPPVGPRPTYNSTTTMAAIPTTPDHQHPGFMDSALRARLAQDDDSPHAQRSEQHRARVQRYNAELAAFHAMLLGHVDSVQLSRKHLVASSSPAAAAAAHGSSHPVTVPEPVSRNMSDEERAARILRGRERGWQRQRWDGTKYEELRAKALGDL</sequence>
<proteinExistence type="predicted"/>
<dbReference type="Proteomes" id="UP001360953">
    <property type="component" value="Unassembled WGS sequence"/>
</dbReference>
<comment type="caution">
    <text evidence="2">The sequence shown here is derived from an EMBL/GenBank/DDBJ whole genome shotgun (WGS) entry which is preliminary data.</text>
</comment>
<evidence type="ECO:0000313" key="2">
    <source>
        <dbReference type="EMBL" id="KAK7541042.1"/>
    </source>
</evidence>
<feature type="region of interest" description="Disordered" evidence="1">
    <location>
        <begin position="405"/>
        <end position="432"/>
    </location>
</feature>